<gene>
    <name evidence="2" type="ORF">BVRB_001200</name>
</gene>
<feature type="compositionally biased region" description="Basic and acidic residues" evidence="1">
    <location>
        <begin position="96"/>
        <end position="105"/>
    </location>
</feature>
<evidence type="ECO:0000256" key="1">
    <source>
        <dbReference type="SAM" id="MobiDB-lite"/>
    </source>
</evidence>
<dbReference type="Gramene" id="KMS96210">
    <property type="protein sequence ID" value="KMS96210"/>
    <property type="gene ID" value="BVRB_001200"/>
</dbReference>
<protein>
    <submittedName>
        <fullName evidence="2">Uncharacterized protein</fullName>
    </submittedName>
</protein>
<feature type="region of interest" description="Disordered" evidence="1">
    <location>
        <begin position="73"/>
        <end position="105"/>
    </location>
</feature>
<feature type="region of interest" description="Disordered" evidence="1">
    <location>
        <begin position="1"/>
        <end position="29"/>
    </location>
</feature>
<dbReference type="Proteomes" id="UP000035740">
    <property type="component" value="Unassembled WGS sequence"/>
</dbReference>
<organism evidence="2 3">
    <name type="scientific">Beta vulgaris subsp. vulgaris</name>
    <name type="common">Beet</name>
    <dbReference type="NCBI Taxonomy" id="3555"/>
    <lineage>
        <taxon>Eukaryota</taxon>
        <taxon>Viridiplantae</taxon>
        <taxon>Streptophyta</taxon>
        <taxon>Embryophyta</taxon>
        <taxon>Tracheophyta</taxon>
        <taxon>Spermatophyta</taxon>
        <taxon>Magnoliopsida</taxon>
        <taxon>eudicotyledons</taxon>
        <taxon>Gunneridae</taxon>
        <taxon>Pentapetalae</taxon>
        <taxon>Caryophyllales</taxon>
        <taxon>Chenopodiaceae</taxon>
        <taxon>Betoideae</taxon>
        <taxon>Beta</taxon>
    </lineage>
</organism>
<accession>A0A0J8DZA9</accession>
<sequence>MDLNLSPPASSPTQLGQDPPAQQHSGGLLSSLGFGAWAQRFLRAAASFCSSTIRSPVMVTQGLITSHEPMLSLGSPHVDGTLGTVGSQGWAMRAPPRPDEAGPSN</sequence>
<keyword evidence="3" id="KW-1185">Reference proteome</keyword>
<evidence type="ECO:0000313" key="3">
    <source>
        <dbReference type="Proteomes" id="UP000035740"/>
    </source>
</evidence>
<reference evidence="2 3" key="1">
    <citation type="journal article" date="2014" name="Nature">
        <title>The genome of the recently domesticated crop plant sugar beet (Beta vulgaris).</title>
        <authorList>
            <person name="Dohm J.C."/>
            <person name="Minoche A.E."/>
            <person name="Holtgrawe D."/>
            <person name="Capella-Gutierrez S."/>
            <person name="Zakrzewski F."/>
            <person name="Tafer H."/>
            <person name="Rupp O."/>
            <person name="Sorensen T.R."/>
            <person name="Stracke R."/>
            <person name="Reinhardt R."/>
            <person name="Goesmann A."/>
            <person name="Kraft T."/>
            <person name="Schulz B."/>
            <person name="Stadler P.F."/>
            <person name="Schmidt T."/>
            <person name="Gabaldon T."/>
            <person name="Lehrach H."/>
            <person name="Weisshaar B."/>
            <person name="Himmelbauer H."/>
        </authorList>
    </citation>
    <scope>NUCLEOTIDE SEQUENCE [LARGE SCALE GENOMIC DNA]</scope>
    <source>
        <tissue evidence="2">Taproot</tissue>
    </source>
</reference>
<evidence type="ECO:0000313" key="2">
    <source>
        <dbReference type="EMBL" id="KMS96210.1"/>
    </source>
</evidence>
<dbReference type="AlphaFoldDB" id="A0A0J8DZA9"/>
<feature type="compositionally biased region" description="Polar residues" evidence="1">
    <location>
        <begin position="7"/>
        <end position="24"/>
    </location>
</feature>
<proteinExistence type="predicted"/>
<name>A0A0J8DZA9_BETVV</name>
<dbReference type="EMBL" id="KQ090400">
    <property type="protein sequence ID" value="KMS96210.1"/>
    <property type="molecule type" value="Genomic_DNA"/>
</dbReference>